<dbReference type="OrthoDB" id="4626895at2"/>
<dbReference type="RefSeq" id="WP_007240379.1">
    <property type="nucleotide sequence ID" value="NZ_BAFB01000202.1"/>
</dbReference>
<protein>
    <submittedName>
        <fullName evidence="1">Uncharacterized protein</fullName>
    </submittedName>
</protein>
<dbReference type="Proteomes" id="UP000005038">
    <property type="component" value="Unassembled WGS sequence"/>
</dbReference>
<sequence>MAHNRFTLAEGLTAQTSLTGHRDGPYADVVLAHNGSAWHGTFTMVVAALVHDVTADGDYGPVRVDLPDGQGQFTGVMGDADESGFSVGERRIQYGDVEAIAL</sequence>
<accession>H5TRT7</accession>
<reference evidence="1" key="1">
    <citation type="submission" date="2012-02" db="EMBL/GenBank/DDBJ databases">
        <title>Whole genome shotgun sequence of Gordonia otitidis NBRC 100426.</title>
        <authorList>
            <person name="Yoshida I."/>
            <person name="Hosoyama A."/>
            <person name="Tsuchikane K."/>
            <person name="Katsumata H."/>
            <person name="Yamazaki S."/>
            <person name="Fujita N."/>
        </authorList>
    </citation>
    <scope>NUCLEOTIDE SEQUENCE [LARGE SCALE GENOMIC DNA]</scope>
    <source>
        <strain evidence="1">NBRC 100426</strain>
    </source>
</reference>
<dbReference type="STRING" id="1108044.GOOTI_202_00510"/>
<dbReference type="EMBL" id="BAFB01000202">
    <property type="protein sequence ID" value="GAB36195.1"/>
    <property type="molecule type" value="Genomic_DNA"/>
</dbReference>
<evidence type="ECO:0000313" key="2">
    <source>
        <dbReference type="Proteomes" id="UP000005038"/>
    </source>
</evidence>
<organism evidence="1 2">
    <name type="scientific">Gordonia otitidis (strain DSM 44809 / CCUG 52243 / JCM 12355 / NBRC 100426 / IFM 10032)</name>
    <dbReference type="NCBI Taxonomy" id="1108044"/>
    <lineage>
        <taxon>Bacteria</taxon>
        <taxon>Bacillati</taxon>
        <taxon>Actinomycetota</taxon>
        <taxon>Actinomycetes</taxon>
        <taxon>Mycobacteriales</taxon>
        <taxon>Gordoniaceae</taxon>
        <taxon>Gordonia</taxon>
    </lineage>
</organism>
<keyword evidence="2" id="KW-1185">Reference proteome</keyword>
<dbReference type="AlphaFoldDB" id="H5TRT7"/>
<evidence type="ECO:0000313" key="1">
    <source>
        <dbReference type="EMBL" id="GAB36195.1"/>
    </source>
</evidence>
<proteinExistence type="predicted"/>
<name>H5TRT7_GORO1</name>
<gene>
    <name evidence="1" type="ORF">GOOTI_202_00510</name>
</gene>
<comment type="caution">
    <text evidence="1">The sequence shown here is derived from an EMBL/GenBank/DDBJ whole genome shotgun (WGS) entry which is preliminary data.</text>
</comment>